<dbReference type="InterPro" id="IPR027124">
    <property type="entry name" value="Swc5/CFDP1/2"/>
</dbReference>
<evidence type="ECO:0000313" key="3">
    <source>
        <dbReference type="Proteomes" id="UP000824120"/>
    </source>
</evidence>
<dbReference type="PANTHER" id="PTHR23227:SF67">
    <property type="entry name" value="CRANIOFACIAL DEVELOPMENT PROTEIN 2-LIKE"/>
    <property type="match status" value="1"/>
</dbReference>
<feature type="compositionally biased region" description="Basic and acidic residues" evidence="1">
    <location>
        <begin position="33"/>
        <end position="49"/>
    </location>
</feature>
<feature type="region of interest" description="Disordered" evidence="1">
    <location>
        <begin position="1"/>
        <end position="49"/>
    </location>
</feature>
<evidence type="ECO:0000256" key="1">
    <source>
        <dbReference type="SAM" id="MobiDB-lite"/>
    </source>
</evidence>
<organism evidence="2 3">
    <name type="scientific">Solanum commersonii</name>
    <name type="common">Commerson's wild potato</name>
    <name type="synonym">Commerson's nightshade</name>
    <dbReference type="NCBI Taxonomy" id="4109"/>
    <lineage>
        <taxon>Eukaryota</taxon>
        <taxon>Viridiplantae</taxon>
        <taxon>Streptophyta</taxon>
        <taxon>Embryophyta</taxon>
        <taxon>Tracheophyta</taxon>
        <taxon>Spermatophyta</taxon>
        <taxon>Magnoliopsida</taxon>
        <taxon>eudicotyledons</taxon>
        <taxon>Gunneridae</taxon>
        <taxon>Pentapetalae</taxon>
        <taxon>asterids</taxon>
        <taxon>lamiids</taxon>
        <taxon>Solanales</taxon>
        <taxon>Solanaceae</taxon>
        <taxon>Solanoideae</taxon>
        <taxon>Solaneae</taxon>
        <taxon>Solanum</taxon>
    </lineage>
</organism>
<dbReference type="Gene3D" id="3.60.10.10">
    <property type="entry name" value="Endonuclease/exonuclease/phosphatase"/>
    <property type="match status" value="1"/>
</dbReference>
<feature type="region of interest" description="Disordered" evidence="1">
    <location>
        <begin position="224"/>
        <end position="243"/>
    </location>
</feature>
<dbReference type="InterPro" id="IPR036691">
    <property type="entry name" value="Endo/exonu/phosph_ase_sf"/>
</dbReference>
<proteinExistence type="predicted"/>
<sequence length="312" mass="35263">MLGARHRPAPVSEQPRNLPATRRRLRSGKQRLCRPETSRRPAPTGERRAFSSVLLRSSEDGNNNQELRRATNSGEGKAISGDLFVAGDQPDLAEKLPRPKTRFYIRLSIFLVDLVSDGGIESCLRLRPRKRESRGKRVTGSHNLRVGSWNIVRGILNTEKIVISGDFNGHIGATSNGFDDAHEGFGFGERNGGGTSLLDFAKAFELVIANSCFSKENHRYLRSFGHKGDRGGTGSPRQSGSRRPLLHRKWVECVDEEVKRELKKVYKTTKTVKLVVTKATQLSMLQMTKWGQRDKKLYRLEKQKRKARDWTK</sequence>
<accession>A0A9J5ZJS8</accession>
<keyword evidence="3" id="KW-1185">Reference proteome</keyword>
<name>A0A9J5ZJS8_SOLCO</name>
<dbReference type="EMBL" id="JACXVP010000004">
    <property type="protein sequence ID" value="KAG5612340.1"/>
    <property type="molecule type" value="Genomic_DNA"/>
</dbReference>
<dbReference type="AlphaFoldDB" id="A0A9J5ZJS8"/>
<feature type="compositionally biased region" description="Basic residues" evidence="1">
    <location>
        <begin position="21"/>
        <end position="32"/>
    </location>
</feature>
<dbReference type="OrthoDB" id="418748at2759"/>
<protein>
    <recommendedName>
        <fullName evidence="4">Craniofacial development protein 2-like</fullName>
    </recommendedName>
</protein>
<dbReference type="Proteomes" id="UP000824120">
    <property type="component" value="Chromosome 4"/>
</dbReference>
<gene>
    <name evidence="2" type="ORF">H5410_023621</name>
</gene>
<reference evidence="2 3" key="1">
    <citation type="submission" date="2020-09" db="EMBL/GenBank/DDBJ databases">
        <title>De no assembly of potato wild relative species, Solanum commersonii.</title>
        <authorList>
            <person name="Cho K."/>
        </authorList>
    </citation>
    <scope>NUCLEOTIDE SEQUENCE [LARGE SCALE GENOMIC DNA]</scope>
    <source>
        <strain evidence="2">LZ3.2</strain>
        <tissue evidence="2">Leaf</tissue>
    </source>
</reference>
<evidence type="ECO:0008006" key="4">
    <source>
        <dbReference type="Google" id="ProtNLM"/>
    </source>
</evidence>
<evidence type="ECO:0000313" key="2">
    <source>
        <dbReference type="EMBL" id="KAG5612340.1"/>
    </source>
</evidence>
<dbReference type="PANTHER" id="PTHR23227">
    <property type="entry name" value="BUCENTAUR RELATED"/>
    <property type="match status" value="1"/>
</dbReference>
<comment type="caution">
    <text evidence="2">The sequence shown here is derived from an EMBL/GenBank/DDBJ whole genome shotgun (WGS) entry which is preliminary data.</text>
</comment>